<keyword evidence="10" id="KW-1185">Reference proteome</keyword>
<evidence type="ECO:0000256" key="2">
    <source>
        <dbReference type="ARBA" id="ARBA00022448"/>
    </source>
</evidence>
<dbReference type="Proteomes" id="UP001519272">
    <property type="component" value="Unassembled WGS sequence"/>
</dbReference>
<evidence type="ECO:0000256" key="7">
    <source>
        <dbReference type="ARBA" id="ARBA00023310"/>
    </source>
</evidence>
<dbReference type="InterPro" id="IPR026015">
    <property type="entry name" value="ATP_synth_OSCP/delta_N_sf"/>
</dbReference>
<keyword evidence="5 8" id="KW-0472">Membrane</keyword>
<keyword evidence="6 8" id="KW-0139">CF(1)</keyword>
<sequence length="182" mass="20270">MSREAVVASRYAKAMYEIAAQEGRTLETEDELRSLVVVLNEDQLVKQFIDSPNVSEAEKWKVLAAGLEEKVSKPVLSLAKLIIERGRVEILPELLNSYIKITSDALGLANATVYTTYPLSEQEKDNVATEFGALLNKKIRVINEIDSELLGGMKVRIGDTLYDGSLAGKLKRLEKSFRRQAL</sequence>
<evidence type="ECO:0000313" key="9">
    <source>
        <dbReference type="EMBL" id="MBP1906954.1"/>
    </source>
</evidence>
<comment type="similarity">
    <text evidence="8">Belongs to the ATPase delta chain family.</text>
</comment>
<reference evidence="9 10" key="1">
    <citation type="submission" date="2021-03" db="EMBL/GenBank/DDBJ databases">
        <title>Genomic Encyclopedia of Type Strains, Phase IV (KMG-IV): sequencing the most valuable type-strain genomes for metagenomic binning, comparative biology and taxonomic classification.</title>
        <authorList>
            <person name="Goeker M."/>
        </authorList>
    </citation>
    <scope>NUCLEOTIDE SEQUENCE [LARGE SCALE GENOMIC DNA]</scope>
    <source>
        <strain evidence="9 10">DSM 14349</strain>
    </source>
</reference>
<gene>
    <name evidence="8" type="primary">atpH</name>
    <name evidence="9" type="ORF">J2Z32_003619</name>
</gene>
<dbReference type="EMBL" id="JAGGKG010000020">
    <property type="protein sequence ID" value="MBP1906954.1"/>
    <property type="molecule type" value="Genomic_DNA"/>
</dbReference>
<evidence type="ECO:0000256" key="1">
    <source>
        <dbReference type="ARBA" id="ARBA00004370"/>
    </source>
</evidence>
<evidence type="ECO:0000313" key="10">
    <source>
        <dbReference type="Proteomes" id="UP001519272"/>
    </source>
</evidence>
<dbReference type="HAMAP" id="MF_01416">
    <property type="entry name" value="ATP_synth_delta_bact"/>
    <property type="match status" value="1"/>
</dbReference>
<dbReference type="Pfam" id="PF00213">
    <property type="entry name" value="OSCP"/>
    <property type="match status" value="1"/>
</dbReference>
<dbReference type="InterPro" id="IPR000711">
    <property type="entry name" value="ATPase_OSCP/dsu"/>
</dbReference>
<dbReference type="PRINTS" id="PR00125">
    <property type="entry name" value="ATPASEDELTA"/>
</dbReference>
<dbReference type="RefSeq" id="WP_210090543.1">
    <property type="nucleotide sequence ID" value="NZ_JAGGKG010000020.1"/>
</dbReference>
<evidence type="ECO:0000256" key="5">
    <source>
        <dbReference type="ARBA" id="ARBA00023136"/>
    </source>
</evidence>
<accession>A0ABS4FWQ9</accession>
<dbReference type="Gene3D" id="1.10.520.20">
    <property type="entry name" value="N-terminal domain of the delta subunit of the F1F0-ATP synthase"/>
    <property type="match status" value="1"/>
</dbReference>
<keyword evidence="7 8" id="KW-0066">ATP synthesis</keyword>
<dbReference type="PANTHER" id="PTHR11910">
    <property type="entry name" value="ATP SYNTHASE DELTA CHAIN"/>
    <property type="match status" value="1"/>
</dbReference>
<organism evidence="9 10">
    <name type="scientific">Paenibacillus turicensis</name>
    <dbReference type="NCBI Taxonomy" id="160487"/>
    <lineage>
        <taxon>Bacteria</taxon>
        <taxon>Bacillati</taxon>
        <taxon>Bacillota</taxon>
        <taxon>Bacilli</taxon>
        <taxon>Bacillales</taxon>
        <taxon>Paenibacillaceae</taxon>
        <taxon>Paenibacillus</taxon>
    </lineage>
</organism>
<dbReference type="NCBIfam" id="NF004403">
    <property type="entry name" value="PRK05758.2-4"/>
    <property type="match status" value="1"/>
</dbReference>
<dbReference type="SUPFAM" id="SSF47928">
    <property type="entry name" value="N-terminal domain of the delta subunit of the F1F0-ATP synthase"/>
    <property type="match status" value="1"/>
</dbReference>
<evidence type="ECO:0000256" key="6">
    <source>
        <dbReference type="ARBA" id="ARBA00023196"/>
    </source>
</evidence>
<name>A0ABS4FWQ9_9BACL</name>
<dbReference type="PROSITE" id="PS00389">
    <property type="entry name" value="ATPASE_DELTA"/>
    <property type="match status" value="1"/>
</dbReference>
<protein>
    <recommendedName>
        <fullName evidence="8">ATP synthase subunit delta</fullName>
    </recommendedName>
    <alternativeName>
        <fullName evidence="8">ATP synthase F(1) sector subunit delta</fullName>
    </alternativeName>
    <alternativeName>
        <fullName evidence="8">F-type ATPase subunit delta</fullName>
        <shortName evidence="8">F-ATPase subunit delta</shortName>
    </alternativeName>
</protein>
<evidence type="ECO:0000256" key="4">
    <source>
        <dbReference type="ARBA" id="ARBA00023065"/>
    </source>
</evidence>
<dbReference type="NCBIfam" id="TIGR01145">
    <property type="entry name" value="ATP_synt_delta"/>
    <property type="match status" value="1"/>
</dbReference>
<dbReference type="InterPro" id="IPR020781">
    <property type="entry name" value="ATPase_OSCP/d_CS"/>
</dbReference>
<keyword evidence="4 8" id="KW-0406">Ion transport</keyword>
<comment type="subcellular location">
    <subcellularLocation>
        <location evidence="8">Cell membrane</location>
        <topology evidence="8">Peripheral membrane protein</topology>
    </subcellularLocation>
    <subcellularLocation>
        <location evidence="1">Membrane</location>
    </subcellularLocation>
</comment>
<keyword evidence="3 8" id="KW-0375">Hydrogen ion transport</keyword>
<comment type="function">
    <text evidence="8">F(1)F(0) ATP synthase produces ATP from ADP in the presence of a proton or sodium gradient. F-type ATPases consist of two structural domains, F(1) containing the extramembraneous catalytic core and F(0) containing the membrane proton channel, linked together by a central stalk and a peripheral stalk. During catalysis, ATP synthesis in the catalytic domain of F(1) is coupled via a rotary mechanism of the central stalk subunits to proton translocation.</text>
</comment>
<comment type="caution">
    <text evidence="9">The sequence shown here is derived from an EMBL/GenBank/DDBJ whole genome shotgun (WGS) entry which is preliminary data.</text>
</comment>
<evidence type="ECO:0000256" key="3">
    <source>
        <dbReference type="ARBA" id="ARBA00022781"/>
    </source>
</evidence>
<proteinExistence type="inferred from homology"/>
<comment type="function">
    <text evidence="8">This protein is part of the stalk that links CF(0) to CF(1). It either transmits conformational changes from CF(0) to CF(1) or is implicated in proton conduction.</text>
</comment>
<keyword evidence="2 8" id="KW-0813">Transport</keyword>
<keyword evidence="8" id="KW-1003">Cell membrane</keyword>
<evidence type="ECO:0000256" key="8">
    <source>
        <dbReference type="HAMAP-Rule" id="MF_01416"/>
    </source>
</evidence>